<dbReference type="AlphaFoldDB" id="A0A0L8FUE8"/>
<proteinExistence type="predicted"/>
<reference evidence="3" key="1">
    <citation type="submission" date="2015-07" db="EMBL/GenBank/DDBJ databases">
        <title>MeaNS - Measles Nucleotide Surveillance Program.</title>
        <authorList>
            <person name="Tran T."/>
            <person name="Druce J."/>
        </authorList>
    </citation>
    <scope>NUCLEOTIDE SEQUENCE</scope>
    <source>
        <strain evidence="3">UCB-OBI-ISO-001</strain>
        <tissue evidence="3">Gonad</tissue>
    </source>
</reference>
<organism evidence="3">
    <name type="scientific">Octopus bimaculoides</name>
    <name type="common">California two-spotted octopus</name>
    <dbReference type="NCBI Taxonomy" id="37653"/>
    <lineage>
        <taxon>Eukaryota</taxon>
        <taxon>Metazoa</taxon>
        <taxon>Spiralia</taxon>
        <taxon>Lophotrochozoa</taxon>
        <taxon>Mollusca</taxon>
        <taxon>Cephalopoda</taxon>
        <taxon>Coleoidea</taxon>
        <taxon>Octopodiformes</taxon>
        <taxon>Octopoda</taxon>
        <taxon>Incirrata</taxon>
        <taxon>Octopodidae</taxon>
        <taxon>Octopus</taxon>
    </lineage>
</organism>
<protein>
    <recommendedName>
        <fullName evidence="2">NXPE C-terminal domain-containing protein</fullName>
    </recommendedName>
</protein>
<dbReference type="EMBL" id="KQ426385">
    <property type="protein sequence ID" value="KOF68311.1"/>
    <property type="molecule type" value="Genomic_DNA"/>
</dbReference>
<feature type="transmembrane region" description="Helical" evidence="1">
    <location>
        <begin position="16"/>
        <end position="33"/>
    </location>
</feature>
<keyword evidence="1" id="KW-0472">Membrane</keyword>
<dbReference type="InterPro" id="IPR057106">
    <property type="entry name" value="NXPE4_C"/>
</dbReference>
<feature type="domain" description="NXPE C-terminal" evidence="2">
    <location>
        <begin position="844"/>
        <end position="971"/>
    </location>
</feature>
<keyword evidence="1" id="KW-0812">Transmembrane</keyword>
<dbReference type="Pfam" id="PF24536">
    <property type="entry name" value="NXPE4_C"/>
    <property type="match status" value="1"/>
</dbReference>
<dbReference type="OrthoDB" id="2016263at2759"/>
<dbReference type="PANTHER" id="PTHR14776">
    <property type="entry name" value="CADHERIN-LIKE AND PC-ESTERASE DOMAIN-CONTAINING PROTEIN 1"/>
    <property type="match status" value="1"/>
</dbReference>
<keyword evidence="1" id="KW-1133">Transmembrane helix</keyword>
<accession>A0A0L8FUE8</accession>
<evidence type="ECO:0000256" key="1">
    <source>
        <dbReference type="SAM" id="Phobius"/>
    </source>
</evidence>
<gene>
    <name evidence="3" type="ORF">OCBIM_22007586mg</name>
</gene>
<dbReference type="PANTHER" id="PTHR14776:SF1">
    <property type="entry name" value="CADHERIN-LIKE AND PC-ESTERASE DOMAIN-CONTAINING PROTEIN 1"/>
    <property type="match status" value="1"/>
</dbReference>
<evidence type="ECO:0000259" key="2">
    <source>
        <dbReference type="Pfam" id="PF24536"/>
    </source>
</evidence>
<sequence>MKPKSYRLSCRSIKDVFLYIILLIMVSTCITIYETIRYTPWVENKILKIQWKLPLRELHNKELKNNSYKDYLRKIPEKKSHIRTYKGLSHSKKPSQILTTLLKLQETIFGERRSSNTAVLWLDNKDSIEEADLYSSNLKSLGLHVKMKQNYLNDKVSLFPELSHQQYYYHHHVFDNWTLFLYFKPGPVSPDTLEILRNKGLRDFQKVNHIPSLINLFLNKGHLCHDTKLIGEVQNWRGKFNYKPCYCLSDTTLEDIQVPLTSENTTWWRLYEPTHLDKRLQEKADPVKLVSHEQLKILLQSKPSSDIIFQEIPKDLLLIDGEPLFLRVYISVTSMHPLRTYLHTHIKILQLQEDDGVKYLKITNKAGKLWNLLLRIHNSYGQSSAEKLLSFLKMEIVSLLMLAETLITQSNKVKSKNILCPNCFQLIHIDLTIDSSFRPFILDIQCSPVGSDSGENLPPNSVIRDLLNMVLQESSVTIDVAYALDEQGLDIGLMEGQCNVFDQFCLSNQQLLYLLESRAESLNLGEFIRLYPSEDISVYNNLVQQLQQYLLENSIPTKDKSTERIQLQIGRKDITLHTALIHSLLIGLETFYASNTNRNPRIPDNHDVMEFYMDPNISKKSDVFLPTVASYTNRKLEEKKYQEADLKDRKYLRPSCSEDPLAVPFLMKFNIEPPVKLTPAFDPNISTYETSVPYELLLIKIWGFAQSCQCISKIDDKFGFPRAINYTLGIGTNRITIAVVDVTYMEPLAVNTYTVIIHRRQPQKEEFSPGVNHVVCSLKQDCSLKFSEDSDCGLHKTAFNSWSDMLSYIEILPPCVTADMPGQWVVPCSKCSSTALCYWQKAIWQPKSCTHRWFPRNQLQKCFTNKKLLFLGDSTNRGIMHYILEKVNMTLQEWDKTHNIKHYDNLNNHTTSMSFAYYPQFWLPTDHRPTFDKAFYQLLRKNLPIENNTNTVLVIGGVHWLNKHHIDIIKRGLKREGLTGIFLVIKDLGAGFHQPVEGLHCLNLKEQQKLLSHNSILTNYARQNGFHVVETFNMTMSRYRDFLQGQCACHFHKVVTLKKQKKKCHKKCPHSQSDQEEDYQSRTFHVEGEINAIYSEMMITQICSHSFSHSLS</sequence>
<dbReference type="OMA" id="HRYTVVI"/>
<dbReference type="KEGG" id="obi:106881078"/>
<name>A0A0L8FUE8_OCTBM</name>
<dbReference type="STRING" id="37653.A0A0L8FUE8"/>
<dbReference type="Gene3D" id="3.30.470.20">
    <property type="entry name" value="ATP-grasp fold, B domain"/>
    <property type="match status" value="1"/>
</dbReference>
<evidence type="ECO:0000313" key="3">
    <source>
        <dbReference type="EMBL" id="KOF68311.1"/>
    </source>
</evidence>